<name>D0ET04_9PEZI</name>
<dbReference type="EMBL" id="GQ884192">
    <property type="protein sequence ID" value="ACX48976.1"/>
    <property type="molecule type" value="Genomic_DNA"/>
</dbReference>
<gene>
    <name evidence="1" type="primary">H3</name>
</gene>
<evidence type="ECO:0000313" key="1">
    <source>
        <dbReference type="EMBL" id="ACX48976.1"/>
    </source>
</evidence>
<protein>
    <submittedName>
        <fullName evidence="1">Histone-3</fullName>
    </submittedName>
</protein>
<accession>D0ET04</accession>
<sequence length="65" mass="7208">GRAGCPSACTRITPIMTGVSEDDSNCILVYGLALLLYQVVRTLDDHRARTTWLKLRSRQGHPARP</sequence>
<dbReference type="EMBL" id="GQ884193">
    <property type="protein sequence ID" value="ACX48977.1"/>
    <property type="molecule type" value="Genomic_DNA"/>
</dbReference>
<reference evidence="1" key="1">
    <citation type="journal article" date="2011" name="Fungal Biol.">
        <title>Molecular identification of two strains of Cercospora rodmanii isolated from water hyacinth present in Yuriria lagoon, Guanajuato, Mexico and identification of new hosts for several other strains.</title>
        <authorList>
            <person name="Montenegro-Calderon J.G."/>
            <person name="Martinez-Alvarez J.A."/>
            <person name="Vieyra-Hernandez M.T."/>
            <person name="Rangel-Macias L.I."/>
            <person name="Razzo-Soria T."/>
            <person name="Chavez-Herrera R."/>
            <person name="Ponce-Noyola P."/>
            <person name="Leal-Morales C.A."/>
        </authorList>
    </citation>
    <scope>NUCLEOTIDE SEQUENCE</scope>
    <source>
        <strain evidence="2">15-GTOX</strain>
        <strain evidence="1">5H-GTOX</strain>
    </source>
</reference>
<evidence type="ECO:0000313" key="2">
    <source>
        <dbReference type="EMBL" id="ACX48977.1"/>
    </source>
</evidence>
<feature type="non-terminal residue" evidence="1">
    <location>
        <position position="65"/>
    </location>
</feature>
<proteinExistence type="predicted"/>
<feature type="non-terminal residue" evidence="1">
    <location>
        <position position="1"/>
    </location>
</feature>
<organism evidence="1">
    <name type="scientific">Cercospora rodmanii</name>
    <dbReference type="NCBI Taxonomy" id="399401"/>
    <lineage>
        <taxon>Eukaryota</taxon>
        <taxon>Fungi</taxon>
        <taxon>Dikarya</taxon>
        <taxon>Ascomycota</taxon>
        <taxon>Pezizomycotina</taxon>
        <taxon>Dothideomycetes</taxon>
        <taxon>Dothideomycetidae</taxon>
        <taxon>Mycosphaerellales</taxon>
        <taxon>Mycosphaerellaceae</taxon>
        <taxon>Cercospora</taxon>
    </lineage>
</organism>
<dbReference type="AlphaFoldDB" id="D0ET04"/>